<accession>H0EJ61</accession>
<keyword evidence="2" id="KW-0175">Coiled coil</keyword>
<evidence type="ECO:0000313" key="4">
    <source>
        <dbReference type="Proteomes" id="UP000005446"/>
    </source>
</evidence>
<comment type="caution">
    <text evidence="3">The sequence shown here is derived from an EMBL/GenBank/DDBJ whole genome shotgun (WGS) entry which is preliminary data.</text>
</comment>
<gene>
    <name evidence="3" type="ORF">M7I_2585</name>
</gene>
<dbReference type="GO" id="GO:0097422">
    <property type="term" value="C:tubular endosome"/>
    <property type="evidence" value="ECO:0007669"/>
    <property type="project" value="TreeGrafter"/>
</dbReference>
<dbReference type="GO" id="GO:0045022">
    <property type="term" value="P:early endosome to late endosome transport"/>
    <property type="evidence" value="ECO:0007669"/>
    <property type="project" value="TreeGrafter"/>
</dbReference>
<reference evidence="3 4" key="1">
    <citation type="journal article" date="2012" name="Eukaryot. Cell">
        <title>Genome sequence of the fungus Glarea lozoyensis: the first genome sequence of a species from the Helotiaceae family.</title>
        <authorList>
            <person name="Youssar L."/>
            <person name="Gruening B.A."/>
            <person name="Erxleben A."/>
            <person name="Guenther S."/>
            <person name="Huettel W."/>
        </authorList>
    </citation>
    <scope>NUCLEOTIDE SEQUENCE [LARGE SCALE GENOMIC DNA]</scope>
    <source>
        <strain evidence="4">ATCC 74030 / MF5533</strain>
    </source>
</reference>
<organism evidence="3 4">
    <name type="scientific">Glarea lozoyensis (strain ATCC 74030 / MF5533)</name>
    <dbReference type="NCBI Taxonomy" id="1104152"/>
    <lineage>
        <taxon>Eukaryota</taxon>
        <taxon>Fungi</taxon>
        <taxon>Dikarya</taxon>
        <taxon>Ascomycota</taxon>
        <taxon>Pezizomycotina</taxon>
        <taxon>Leotiomycetes</taxon>
        <taxon>Helotiales</taxon>
        <taxon>Helotiaceae</taxon>
        <taxon>Glarea</taxon>
    </lineage>
</organism>
<sequence>MEQRSKLKAETRIEKVREEYEPVEDIRDVEQFIDHARDTVRSVNYSTKSVARRANMVRVVSTDFYDAANIATKALATLDCIPKTHISALESYINTSRKSIERSYNSLSRSTRWPLGLLDETRQRLNEEKEEKVRKTQEECAEVGRELRYTQQVVASELAGWQDLHEKMGKKALRDLAKGMIIRERTALEGMMRAVRKLKLESAKQIAAPVSNGRVEVEVNASAVAAGPSNDMD</sequence>
<dbReference type="GO" id="GO:0005886">
    <property type="term" value="C:plasma membrane"/>
    <property type="evidence" value="ECO:0007669"/>
    <property type="project" value="TreeGrafter"/>
</dbReference>
<feature type="coiled-coil region" evidence="2">
    <location>
        <begin position="115"/>
        <end position="146"/>
    </location>
</feature>
<dbReference type="GO" id="GO:0005769">
    <property type="term" value="C:early endosome"/>
    <property type="evidence" value="ECO:0007669"/>
    <property type="project" value="TreeGrafter"/>
</dbReference>
<dbReference type="OrthoDB" id="7464126at2759"/>
<dbReference type="InterPro" id="IPR051248">
    <property type="entry name" value="UPF0507/Ank_repeat_27"/>
</dbReference>
<dbReference type="AlphaFoldDB" id="H0EJ61"/>
<dbReference type="GO" id="GO:0005770">
    <property type="term" value="C:late endosome"/>
    <property type="evidence" value="ECO:0007669"/>
    <property type="project" value="TreeGrafter"/>
</dbReference>
<proteinExistence type="inferred from homology"/>
<keyword evidence="4" id="KW-1185">Reference proteome</keyword>
<protein>
    <submittedName>
        <fullName evidence="3">Uncharacterized protein</fullName>
    </submittedName>
</protein>
<dbReference type="EMBL" id="AGUE01000053">
    <property type="protein sequence ID" value="EHL01494.1"/>
    <property type="molecule type" value="Genomic_DNA"/>
</dbReference>
<dbReference type="GO" id="GO:0000149">
    <property type="term" value="F:SNARE binding"/>
    <property type="evidence" value="ECO:0007669"/>
    <property type="project" value="TreeGrafter"/>
</dbReference>
<dbReference type="InParanoid" id="H0EJ61"/>
<dbReference type="PANTHER" id="PTHR24170">
    <property type="entry name" value="ANKYRIN REPEAT DOMAIN-CONTAINING PROTEIN 27"/>
    <property type="match status" value="1"/>
</dbReference>
<dbReference type="Proteomes" id="UP000005446">
    <property type="component" value="Unassembled WGS sequence"/>
</dbReference>
<evidence type="ECO:0000256" key="1">
    <source>
        <dbReference type="ARBA" id="ARBA00007428"/>
    </source>
</evidence>
<dbReference type="HOGENOM" id="CLU_1190019_0_0_1"/>
<evidence type="ECO:0000256" key="2">
    <source>
        <dbReference type="SAM" id="Coils"/>
    </source>
</evidence>
<name>H0EJ61_GLAL7</name>
<evidence type="ECO:0000313" key="3">
    <source>
        <dbReference type="EMBL" id="EHL01494.1"/>
    </source>
</evidence>
<dbReference type="PANTHER" id="PTHR24170:SF1">
    <property type="entry name" value="DOMAIN PROTEIN, PUTATIVE (AFU_ORTHOLOGUE AFUA_1G09870)-RELATED"/>
    <property type="match status" value="1"/>
</dbReference>
<dbReference type="GO" id="GO:0005085">
    <property type="term" value="F:guanyl-nucleotide exchange factor activity"/>
    <property type="evidence" value="ECO:0007669"/>
    <property type="project" value="TreeGrafter"/>
</dbReference>
<dbReference type="GO" id="GO:0030133">
    <property type="term" value="C:transport vesicle"/>
    <property type="evidence" value="ECO:0007669"/>
    <property type="project" value="TreeGrafter"/>
</dbReference>
<comment type="similarity">
    <text evidence="1">Belongs to the UPF0507 family.</text>
</comment>